<sequence>MERKSERIDEIGMGGFKVVQGDGFSYGVDAVLLAAFASGETGAKAIKSHFKTRVADLGTGNGIIPFVLAHKLPLSEFVGFEKNQVSLDRAERGCVMNKLESRINFVLTDISELKGYESDFDAVVSNPPYFRRGSGIPNEDSAKFIARHETTASIAEFARCASGILKSGGDFYMIHRPSRLPDIIEALRAAALEPKELQLIVPSSGEPANMVLIHAVAGAKPDLKMLPEIAVYNPDGEDYTELIKRIYL</sequence>
<dbReference type="PROSITE" id="PS00092">
    <property type="entry name" value="N6_MTASE"/>
    <property type="match status" value="1"/>
</dbReference>
<proteinExistence type="predicted"/>
<dbReference type="InterPro" id="IPR050210">
    <property type="entry name" value="tRNA_Adenine-N(6)_MTase"/>
</dbReference>
<name>A0A223ATM0_9FIRM</name>
<evidence type="ECO:0000313" key="2">
    <source>
        <dbReference type="EMBL" id="ASS38322.1"/>
    </source>
</evidence>
<dbReference type="GO" id="GO:0032259">
    <property type="term" value="P:methylation"/>
    <property type="evidence" value="ECO:0007669"/>
    <property type="project" value="InterPro"/>
</dbReference>
<dbReference type="InterPro" id="IPR007848">
    <property type="entry name" value="Small_mtfrase_dom"/>
</dbReference>
<dbReference type="GO" id="GO:0003676">
    <property type="term" value="F:nucleic acid binding"/>
    <property type="evidence" value="ECO:0007669"/>
    <property type="project" value="InterPro"/>
</dbReference>
<dbReference type="Gene3D" id="3.40.50.150">
    <property type="entry name" value="Vaccinia Virus protein VP39"/>
    <property type="match status" value="1"/>
</dbReference>
<evidence type="ECO:0000313" key="3">
    <source>
        <dbReference type="Proteomes" id="UP000214689"/>
    </source>
</evidence>
<dbReference type="PANTHER" id="PTHR47739:SF1">
    <property type="entry name" value="TRNA1(VAL) (ADENINE(37)-N6)-METHYLTRANSFERASE"/>
    <property type="match status" value="1"/>
</dbReference>
<protein>
    <recommendedName>
        <fullName evidence="1">Methyltransferase small domain-containing protein</fullName>
    </recommendedName>
</protein>
<dbReference type="EMBL" id="CP016199">
    <property type="protein sequence ID" value="ASS38322.1"/>
    <property type="molecule type" value="Genomic_DNA"/>
</dbReference>
<dbReference type="SUPFAM" id="SSF53335">
    <property type="entry name" value="S-adenosyl-L-methionine-dependent methyltransferases"/>
    <property type="match status" value="1"/>
</dbReference>
<gene>
    <name evidence="2" type="ORF">AXF17_07885</name>
</gene>
<dbReference type="GO" id="GO:0008170">
    <property type="term" value="F:N-methyltransferase activity"/>
    <property type="evidence" value="ECO:0007669"/>
    <property type="project" value="UniProtKB-ARBA"/>
</dbReference>
<feature type="domain" description="Methyltransferase small" evidence="1">
    <location>
        <begin position="45"/>
        <end position="138"/>
    </location>
</feature>
<dbReference type="RefSeq" id="WP_094234562.1">
    <property type="nucleotide sequence ID" value="NZ_CP016199.1"/>
</dbReference>
<organism evidence="2 3">
    <name type="scientific">Mogibacterium pumilum</name>
    <dbReference type="NCBI Taxonomy" id="86332"/>
    <lineage>
        <taxon>Bacteria</taxon>
        <taxon>Bacillati</taxon>
        <taxon>Bacillota</taxon>
        <taxon>Clostridia</taxon>
        <taxon>Peptostreptococcales</taxon>
        <taxon>Anaerovoracaceae</taxon>
        <taxon>Mogibacterium</taxon>
    </lineage>
</organism>
<accession>A0A223ATM0</accession>
<dbReference type="InterPro" id="IPR002052">
    <property type="entry name" value="DNA_methylase_N6_adenine_CS"/>
</dbReference>
<dbReference type="GO" id="GO:0008757">
    <property type="term" value="F:S-adenosylmethionine-dependent methyltransferase activity"/>
    <property type="evidence" value="ECO:0007669"/>
    <property type="project" value="UniProtKB-ARBA"/>
</dbReference>
<dbReference type="PANTHER" id="PTHR47739">
    <property type="entry name" value="TRNA1(VAL) (ADENINE(37)-N6)-METHYLTRANSFERASE"/>
    <property type="match status" value="1"/>
</dbReference>
<dbReference type="Proteomes" id="UP000214689">
    <property type="component" value="Chromosome"/>
</dbReference>
<evidence type="ECO:0000259" key="1">
    <source>
        <dbReference type="Pfam" id="PF05175"/>
    </source>
</evidence>
<reference evidence="3" key="1">
    <citation type="submission" date="2016-05" db="EMBL/GenBank/DDBJ databases">
        <authorList>
            <person name="Holder M.E."/>
            <person name="Ajami N.J."/>
            <person name="Petrosino J.F."/>
        </authorList>
    </citation>
    <scope>NUCLEOTIDE SEQUENCE [LARGE SCALE GENOMIC DNA]</scope>
    <source>
        <strain evidence="3">ATCC 700696</strain>
    </source>
</reference>
<dbReference type="CDD" id="cd02440">
    <property type="entry name" value="AdoMet_MTases"/>
    <property type="match status" value="1"/>
</dbReference>
<dbReference type="AlphaFoldDB" id="A0A223ATM0"/>
<keyword evidence="3" id="KW-1185">Reference proteome</keyword>
<dbReference type="Pfam" id="PF05175">
    <property type="entry name" value="MTS"/>
    <property type="match status" value="1"/>
</dbReference>
<dbReference type="OrthoDB" id="9777257at2"/>
<dbReference type="InterPro" id="IPR029063">
    <property type="entry name" value="SAM-dependent_MTases_sf"/>
</dbReference>